<name>A0ABN6PPY3_9BURK</name>
<evidence type="ECO:0000256" key="5">
    <source>
        <dbReference type="ARBA" id="ARBA00022741"/>
    </source>
</evidence>
<feature type="domain" description="Signal transduction histidine kinase subgroup 3 dimerisation and phosphoacceptor" evidence="10">
    <location>
        <begin position="361"/>
        <end position="425"/>
    </location>
</feature>
<dbReference type="EMBL" id="AP025730">
    <property type="protein sequence ID" value="BDI06392.1"/>
    <property type="molecule type" value="Genomic_DNA"/>
</dbReference>
<accession>A0ABN6PPY3</accession>
<dbReference type="RefSeq" id="WP_251969671.1">
    <property type="nucleotide sequence ID" value="NZ_AP025730.1"/>
</dbReference>
<evidence type="ECO:0000256" key="8">
    <source>
        <dbReference type="ARBA" id="ARBA00023012"/>
    </source>
</evidence>
<dbReference type="InterPro" id="IPR050482">
    <property type="entry name" value="Sensor_HK_TwoCompSys"/>
</dbReference>
<keyword evidence="8" id="KW-0902">Two-component regulatory system</keyword>
<protein>
    <recommendedName>
        <fullName evidence="2">histidine kinase</fullName>
        <ecNumber evidence="2">2.7.13.3</ecNumber>
    </recommendedName>
</protein>
<dbReference type="Pfam" id="PF07730">
    <property type="entry name" value="HisKA_3"/>
    <property type="match status" value="1"/>
</dbReference>
<dbReference type="PANTHER" id="PTHR24421">
    <property type="entry name" value="NITRATE/NITRITE SENSOR PROTEIN NARX-RELATED"/>
    <property type="match status" value="1"/>
</dbReference>
<sequence length="554" mass="60011">MASPVAIAPIESNLIARRLDEMRPLSTTSRVATLLIVLLTLWSQGGTQAWALAVVGLALLWTAFNLWRETTGRGSALGGPVFFMGAIPVMLIAVHSTVHGGLLIPLVIHPLTMITLLFGLRLGMTAATVGAVGLLVSLRPLGMDTQHLLPALGLLLLPMIAIVATRPVAALRQRVQLAAELERELDPRRGLQSVGLVIADRLRLATGAQRVIFCHRDAELPTVLVADQDDSAYEASPTLAARLLPLLADLPVEGMSLDARGAPGSGLTCDAPVSTRQAMEPRVREIAALLGAQTLQLTPDAPGEARSGWLLVAYGPEGRDGARPVRPWPLRPLAAFTSDMRRLVQQASYVDTLQAEIAAHERARIGRDLHDSAVQPYLGLKFAIDVVAQRCAPDNPLHAQVQDLRQFCEAELNELRDTVAVLRNGEVRGDNALLPALRRQAQRFTTLFGIQTSLELPDELVASRALSGAVLHMVNEALNNVRRHTRAKNVWVKLALQPAALHLVVRDDAGRRSGFPAPVFEPRSLTERARELGGTLELRRHQGLDTEIHITIPV</sequence>
<dbReference type="Gene3D" id="3.30.565.10">
    <property type="entry name" value="Histidine kinase-like ATPase, C-terminal domain"/>
    <property type="match status" value="1"/>
</dbReference>
<comment type="catalytic activity">
    <reaction evidence="1">
        <text>ATP + protein L-histidine = ADP + protein N-phospho-L-histidine.</text>
        <dbReference type="EC" id="2.7.13.3"/>
    </reaction>
</comment>
<keyword evidence="5" id="KW-0547">Nucleotide-binding</keyword>
<keyword evidence="6" id="KW-0418">Kinase</keyword>
<dbReference type="Proteomes" id="UP001057498">
    <property type="component" value="Chromosome"/>
</dbReference>
<evidence type="ECO:0000313" key="11">
    <source>
        <dbReference type="EMBL" id="BDI06392.1"/>
    </source>
</evidence>
<evidence type="ECO:0000256" key="4">
    <source>
        <dbReference type="ARBA" id="ARBA00022679"/>
    </source>
</evidence>
<feature type="transmembrane region" description="Helical" evidence="9">
    <location>
        <begin position="49"/>
        <end position="67"/>
    </location>
</feature>
<keyword evidence="12" id="KW-1185">Reference proteome</keyword>
<organism evidence="11 12">
    <name type="scientific">Sphaerotilus microaerophilus</name>
    <dbReference type="NCBI Taxonomy" id="2914710"/>
    <lineage>
        <taxon>Bacteria</taxon>
        <taxon>Pseudomonadati</taxon>
        <taxon>Pseudomonadota</taxon>
        <taxon>Betaproteobacteria</taxon>
        <taxon>Burkholderiales</taxon>
        <taxon>Sphaerotilaceae</taxon>
        <taxon>Sphaerotilus</taxon>
    </lineage>
</organism>
<feature type="transmembrane region" description="Helical" evidence="9">
    <location>
        <begin position="114"/>
        <end position="136"/>
    </location>
</feature>
<evidence type="ECO:0000256" key="9">
    <source>
        <dbReference type="SAM" id="Phobius"/>
    </source>
</evidence>
<dbReference type="Gene3D" id="1.20.5.1930">
    <property type="match status" value="1"/>
</dbReference>
<reference evidence="11" key="1">
    <citation type="submission" date="2022-04" db="EMBL/GenBank/DDBJ databases">
        <title>Whole genome sequence of Sphaerotilus sp. FB-5.</title>
        <authorList>
            <person name="Takeda M."/>
            <person name="Narihara S."/>
            <person name="Akimoto M."/>
            <person name="Akimoto R."/>
            <person name="Nishiyashiki S."/>
            <person name="Murakami T."/>
        </authorList>
    </citation>
    <scope>NUCLEOTIDE SEQUENCE</scope>
    <source>
        <strain evidence="11">FB-5</strain>
    </source>
</reference>
<dbReference type="CDD" id="cd16917">
    <property type="entry name" value="HATPase_UhpB-NarQ-NarX-like"/>
    <property type="match status" value="1"/>
</dbReference>
<keyword evidence="9" id="KW-0472">Membrane</keyword>
<feature type="transmembrane region" description="Helical" evidence="9">
    <location>
        <begin position="148"/>
        <end position="169"/>
    </location>
</feature>
<keyword evidence="7" id="KW-0067">ATP-binding</keyword>
<keyword evidence="4" id="KW-0808">Transferase</keyword>
<dbReference type="InterPro" id="IPR011712">
    <property type="entry name" value="Sig_transdc_His_kin_sub3_dim/P"/>
</dbReference>
<gene>
    <name evidence="11" type="ORF">CATMQ487_33620</name>
</gene>
<keyword evidence="9" id="KW-0812">Transmembrane</keyword>
<dbReference type="EC" id="2.7.13.3" evidence="2"/>
<dbReference type="PANTHER" id="PTHR24421:SF10">
    <property type="entry name" value="NITRATE_NITRITE SENSOR PROTEIN NARQ"/>
    <property type="match status" value="1"/>
</dbReference>
<feature type="transmembrane region" description="Helical" evidence="9">
    <location>
        <begin position="79"/>
        <end position="108"/>
    </location>
</feature>
<keyword evidence="9" id="KW-1133">Transmembrane helix</keyword>
<evidence type="ECO:0000259" key="10">
    <source>
        <dbReference type="Pfam" id="PF07730"/>
    </source>
</evidence>
<keyword evidence="3" id="KW-0597">Phosphoprotein</keyword>
<evidence type="ECO:0000256" key="7">
    <source>
        <dbReference type="ARBA" id="ARBA00022840"/>
    </source>
</evidence>
<evidence type="ECO:0000256" key="2">
    <source>
        <dbReference type="ARBA" id="ARBA00012438"/>
    </source>
</evidence>
<evidence type="ECO:0000256" key="3">
    <source>
        <dbReference type="ARBA" id="ARBA00022553"/>
    </source>
</evidence>
<evidence type="ECO:0000256" key="1">
    <source>
        <dbReference type="ARBA" id="ARBA00000085"/>
    </source>
</evidence>
<dbReference type="InterPro" id="IPR036890">
    <property type="entry name" value="HATPase_C_sf"/>
</dbReference>
<evidence type="ECO:0000313" key="12">
    <source>
        <dbReference type="Proteomes" id="UP001057498"/>
    </source>
</evidence>
<proteinExistence type="predicted"/>
<dbReference type="SUPFAM" id="SSF55874">
    <property type="entry name" value="ATPase domain of HSP90 chaperone/DNA topoisomerase II/histidine kinase"/>
    <property type="match status" value="1"/>
</dbReference>
<evidence type="ECO:0000256" key="6">
    <source>
        <dbReference type="ARBA" id="ARBA00022777"/>
    </source>
</evidence>